<dbReference type="Pfam" id="PF01103">
    <property type="entry name" value="Omp85"/>
    <property type="match status" value="1"/>
</dbReference>
<dbReference type="PANTHER" id="PTHR12815">
    <property type="entry name" value="SORTING AND ASSEMBLY MACHINERY SAMM50 PROTEIN FAMILY MEMBER"/>
    <property type="match status" value="1"/>
</dbReference>
<evidence type="ECO:0000313" key="7">
    <source>
        <dbReference type="EMBL" id="TYP75815.1"/>
    </source>
</evidence>
<evidence type="ECO:0000256" key="3">
    <source>
        <dbReference type="ARBA" id="ARBA00022729"/>
    </source>
</evidence>
<evidence type="ECO:0000256" key="5">
    <source>
        <dbReference type="ARBA" id="ARBA00023237"/>
    </source>
</evidence>
<keyword evidence="5" id="KW-0998">Cell outer membrane</keyword>
<dbReference type="Proteomes" id="UP000324376">
    <property type="component" value="Unassembled WGS sequence"/>
</dbReference>
<comment type="caution">
    <text evidence="7">The sequence shown here is derived from an EMBL/GenBank/DDBJ whole genome shotgun (WGS) entry which is preliminary data.</text>
</comment>
<accession>A0A5S5C8T3</accession>
<dbReference type="AlphaFoldDB" id="A0A5S5C8T3"/>
<dbReference type="Gene3D" id="2.40.160.50">
    <property type="entry name" value="membrane protein fhac: a member of the omp85/tpsb transporter family"/>
    <property type="match status" value="1"/>
</dbReference>
<organism evidence="7 8">
    <name type="scientific">Aquimarina intermedia</name>
    <dbReference type="NCBI Taxonomy" id="350814"/>
    <lineage>
        <taxon>Bacteria</taxon>
        <taxon>Pseudomonadati</taxon>
        <taxon>Bacteroidota</taxon>
        <taxon>Flavobacteriia</taxon>
        <taxon>Flavobacteriales</taxon>
        <taxon>Flavobacteriaceae</taxon>
        <taxon>Aquimarina</taxon>
    </lineage>
</organism>
<dbReference type="InterPro" id="IPR000184">
    <property type="entry name" value="Bac_surfAg_D15"/>
</dbReference>
<keyword evidence="3" id="KW-0732">Signal</keyword>
<evidence type="ECO:0000313" key="8">
    <source>
        <dbReference type="Proteomes" id="UP000324376"/>
    </source>
</evidence>
<name>A0A5S5C8T3_9FLAO</name>
<dbReference type="EMBL" id="VNHU01000002">
    <property type="protein sequence ID" value="TYP75815.1"/>
    <property type="molecule type" value="Genomic_DNA"/>
</dbReference>
<evidence type="ECO:0000259" key="6">
    <source>
        <dbReference type="Pfam" id="PF01103"/>
    </source>
</evidence>
<evidence type="ECO:0000256" key="4">
    <source>
        <dbReference type="ARBA" id="ARBA00023136"/>
    </source>
</evidence>
<keyword evidence="2" id="KW-0812">Transmembrane</keyword>
<reference evidence="7 8" key="1">
    <citation type="submission" date="2019-07" db="EMBL/GenBank/DDBJ databases">
        <title>Genomic Encyclopedia of Archaeal and Bacterial Type Strains, Phase II (KMG-II): from individual species to whole genera.</title>
        <authorList>
            <person name="Goeker M."/>
        </authorList>
    </citation>
    <scope>NUCLEOTIDE SEQUENCE [LARGE SCALE GENOMIC DNA]</scope>
    <source>
        <strain evidence="7 8">DSM 17527</strain>
    </source>
</reference>
<dbReference type="PANTHER" id="PTHR12815:SF47">
    <property type="entry name" value="TRANSLOCATION AND ASSEMBLY MODULE SUBUNIT TAMA"/>
    <property type="match status" value="1"/>
</dbReference>
<evidence type="ECO:0000256" key="1">
    <source>
        <dbReference type="ARBA" id="ARBA00004370"/>
    </source>
</evidence>
<comment type="subcellular location">
    <subcellularLocation>
        <location evidence="1">Membrane</location>
    </subcellularLocation>
</comment>
<dbReference type="InterPro" id="IPR039910">
    <property type="entry name" value="D15-like"/>
</dbReference>
<dbReference type="GO" id="GO:0019867">
    <property type="term" value="C:outer membrane"/>
    <property type="evidence" value="ECO:0007669"/>
    <property type="project" value="InterPro"/>
</dbReference>
<proteinExistence type="predicted"/>
<feature type="domain" description="Bacterial surface antigen (D15)" evidence="6">
    <location>
        <begin position="399"/>
        <end position="852"/>
    </location>
</feature>
<keyword evidence="4" id="KW-0472">Membrane</keyword>
<sequence length="871" mass="99538">MYFWSYNTVELKHLLTKISFIAVITVLILSCNAVKRVPEGEFLLTKNEIYVDSVKTNDIKLENQLYQKPNIKLLGIPIRLHIYNLAKAEPDSAYQNWLKKTPKREERLVNFLSKKQVDRLGTAYVAFNEWIKTTGEAPVIIEESRAKRSAQRLKAYYWNNGWFNVETAYNIEKGENKRGEIKFFTQPHQPYFIDSLQLKIESAVADSIYRKNREESTIVSGKQYKTLDIESERDRITTVYRNSGLYHFEKEYIKFDADTVNTDHKVNLNLLINNRQVTEGDSTSKVAFKIHKISKVNVFTDYKYEYRNEAPKDSFYYKGYNIYSFDKLKYNRKAITNAILVIPGEIYRDRDRTLTYNQISNLRTFKYPNIQYELDPTDSTSSSLIANVLLTPRKKYSANFEFDLTTSEIQAFGVGFGGSLLIRNIFRGAEILEISGRGSVGSSKDAAIASGSDSFFNISEIGADIKLSFPRILFPLNTSRIIPKYMSPTSNLVFGMNVQQNIGLDKQNASGTFNYIWKPSNKLTHQIDLVNIQYVRNLNTKNYFNIYETSFNRINAIARNVLDPNSTLFEQESSSPITSENARLTIPNGTNNFISQSLGESPDPDLNTDQINEIKNIQERRNRLTEDNLIVASNYTFLRNTRENLYDENFSRLRAKIELAGNVLSTVASLAGLSQNSNDRYAIFGVEFSQYVKTEIGYIKHWNLGRRNVLALRAFGGIAIPYGNANSIPFARSFFGGGPNDNRAWLAYDLGPGSTGGRNEFNEANMKIATNIEYRYNILGALNGAFFIDAGNIWNVLDNVEEEEAVFSGAEDLQEIAVGTGLGLRYDFDFFVLRLDVGFKTFNPANDEDQRWFKGYNFTEAVYNVGINYPF</sequence>
<protein>
    <submittedName>
        <fullName evidence="7">Surface antigen-like protein</fullName>
    </submittedName>
</protein>
<keyword evidence="8" id="KW-1185">Reference proteome</keyword>
<gene>
    <name evidence="7" type="ORF">BD809_10222</name>
</gene>
<evidence type="ECO:0000256" key="2">
    <source>
        <dbReference type="ARBA" id="ARBA00022692"/>
    </source>
</evidence>